<reference evidence="2 3" key="1">
    <citation type="journal article" date="2016" name="Nat. Commun.">
        <title>Thousands of microbial genomes shed light on interconnected biogeochemical processes in an aquifer system.</title>
        <authorList>
            <person name="Anantharaman K."/>
            <person name="Brown C.T."/>
            <person name="Hug L.A."/>
            <person name="Sharon I."/>
            <person name="Castelle C.J."/>
            <person name="Probst A.J."/>
            <person name="Thomas B.C."/>
            <person name="Singh A."/>
            <person name="Wilkins M.J."/>
            <person name="Karaoz U."/>
            <person name="Brodie E.L."/>
            <person name="Williams K.H."/>
            <person name="Hubbard S.S."/>
            <person name="Banfield J.F."/>
        </authorList>
    </citation>
    <scope>NUCLEOTIDE SEQUENCE [LARGE SCALE GENOMIC DNA]</scope>
</reference>
<dbReference type="Proteomes" id="UP000178040">
    <property type="component" value="Unassembled WGS sequence"/>
</dbReference>
<dbReference type="EMBL" id="MGAI01000006">
    <property type="protein sequence ID" value="OGK45538.1"/>
    <property type="molecule type" value="Genomic_DNA"/>
</dbReference>
<evidence type="ECO:0000313" key="2">
    <source>
        <dbReference type="EMBL" id="OGK45538.1"/>
    </source>
</evidence>
<feature type="transmembrane region" description="Helical" evidence="1">
    <location>
        <begin position="204"/>
        <end position="225"/>
    </location>
</feature>
<feature type="transmembrane region" description="Helical" evidence="1">
    <location>
        <begin position="304"/>
        <end position="323"/>
    </location>
</feature>
<evidence type="ECO:0000313" key="3">
    <source>
        <dbReference type="Proteomes" id="UP000178040"/>
    </source>
</evidence>
<feature type="transmembrane region" description="Helical" evidence="1">
    <location>
        <begin position="89"/>
        <end position="110"/>
    </location>
</feature>
<accession>A0A1F7IQ97</accession>
<evidence type="ECO:0008006" key="4">
    <source>
        <dbReference type="Google" id="ProtNLM"/>
    </source>
</evidence>
<sequence length="537" mass="62660">MTKLFNTKRILFLLFILFILIRLPFLDQINLLHDERDIVLSGWSIARTGKDLFGKPFPLVFENISPNNPLIAIYFAALWFLFVPLKSVFFARLPFLLISALIVFICFKLVKFITGDDKKSLITTAVLCFNPWIFHITRLALDIPLALVFLFGGILLYLQKKKFLALILFFLTAFTYQGSRLLIPFLLIYLELFFLIKQKSWRSFFFSSFINLCFFISIITLANLIEPTISKNRLSEIILFDFKKISQTVDFKRRTSIAPLLVSRFFDNKITSAFDEVVLNLSKGFDISYLFKSGDYSAINANAVTGQFLFIYIIFYFIGIIFLGRKSNRYDFYILGFIPLGMIPAVLSTHGLSFSIRGVLSSLGFSYLISLGIIFFIQLLKGNKFKIYLITPVILIFFINLSYFIYGYYFRRPITVGELFKENERQLSNFLIKSDKNYTIYHQSAQDMLLSYLFFQKNLSMNKVQKNLKSKNYAYDNLIFFNCNHKIDYLSVKNTIIHDLCLENETYEILNDINNKKVALRIPYQDFSQKTAYFVIE</sequence>
<dbReference type="AlphaFoldDB" id="A0A1F7IQ97"/>
<keyword evidence="1" id="KW-0472">Membrane</keyword>
<feature type="transmembrane region" description="Helical" evidence="1">
    <location>
        <begin position="164"/>
        <end position="192"/>
    </location>
</feature>
<feature type="transmembrane region" description="Helical" evidence="1">
    <location>
        <begin position="139"/>
        <end position="158"/>
    </location>
</feature>
<gene>
    <name evidence="2" type="ORF">A3B40_00790</name>
</gene>
<evidence type="ECO:0000256" key="1">
    <source>
        <dbReference type="SAM" id="Phobius"/>
    </source>
</evidence>
<feature type="transmembrane region" description="Helical" evidence="1">
    <location>
        <begin position="330"/>
        <end position="347"/>
    </location>
</feature>
<protein>
    <recommendedName>
        <fullName evidence="4">Glycosyltransferase RgtA/B/C/D-like domain-containing protein</fullName>
    </recommendedName>
</protein>
<keyword evidence="1" id="KW-1133">Transmembrane helix</keyword>
<organism evidence="2 3">
    <name type="scientific">Candidatus Roizmanbacteria bacterium RIFCSPLOWO2_01_FULL_37_16</name>
    <dbReference type="NCBI Taxonomy" id="1802058"/>
    <lineage>
        <taxon>Bacteria</taxon>
        <taxon>Candidatus Roizmaniibacteriota</taxon>
    </lineage>
</organism>
<name>A0A1F7IQ97_9BACT</name>
<feature type="transmembrane region" description="Helical" evidence="1">
    <location>
        <begin position="359"/>
        <end position="380"/>
    </location>
</feature>
<comment type="caution">
    <text evidence="2">The sequence shown here is derived from an EMBL/GenBank/DDBJ whole genome shotgun (WGS) entry which is preliminary data.</text>
</comment>
<keyword evidence="1" id="KW-0812">Transmembrane</keyword>
<feature type="transmembrane region" description="Helical" evidence="1">
    <location>
        <begin position="387"/>
        <end position="409"/>
    </location>
</feature>
<proteinExistence type="predicted"/>